<evidence type="ECO:0000256" key="6">
    <source>
        <dbReference type="SAM" id="Phobius"/>
    </source>
</evidence>
<name>A0ABT9NZK2_9ACTN</name>
<dbReference type="Pfam" id="PF12729">
    <property type="entry name" value="4HB_MCP_1"/>
    <property type="match status" value="1"/>
</dbReference>
<dbReference type="RefSeq" id="WP_307240048.1">
    <property type="nucleotide sequence ID" value="NZ_JAUSQZ010000001.1"/>
</dbReference>
<keyword evidence="10" id="KW-1185">Reference proteome</keyword>
<evidence type="ECO:0000256" key="3">
    <source>
        <dbReference type="ARBA" id="ARBA00023224"/>
    </source>
</evidence>
<feature type="domain" description="Methyl-accepting transducer" evidence="7">
    <location>
        <begin position="307"/>
        <end position="536"/>
    </location>
</feature>
<proteinExistence type="inferred from homology"/>
<keyword evidence="2 6" id="KW-1133">Transmembrane helix</keyword>
<dbReference type="InterPro" id="IPR004090">
    <property type="entry name" value="Chemotax_Me-accpt_rcpt"/>
</dbReference>
<dbReference type="PANTHER" id="PTHR32089:SF112">
    <property type="entry name" value="LYSOZYME-LIKE PROTEIN-RELATED"/>
    <property type="match status" value="1"/>
</dbReference>
<dbReference type="PROSITE" id="PS50885">
    <property type="entry name" value="HAMP"/>
    <property type="match status" value="1"/>
</dbReference>
<dbReference type="SUPFAM" id="SSF58104">
    <property type="entry name" value="Methyl-accepting chemotaxis protein (MCP) signaling domain"/>
    <property type="match status" value="1"/>
</dbReference>
<dbReference type="EMBL" id="JAUSQZ010000001">
    <property type="protein sequence ID" value="MDP9825850.1"/>
    <property type="molecule type" value="Genomic_DNA"/>
</dbReference>
<dbReference type="Pfam" id="PF00672">
    <property type="entry name" value="HAMP"/>
    <property type="match status" value="1"/>
</dbReference>
<accession>A0ABT9NZK2</accession>
<dbReference type="PRINTS" id="PR00260">
    <property type="entry name" value="CHEMTRNSDUCR"/>
</dbReference>
<feature type="domain" description="HAMP" evidence="8">
    <location>
        <begin position="243"/>
        <end position="295"/>
    </location>
</feature>
<gene>
    <name evidence="9" type="ORF">J2S57_001599</name>
</gene>
<keyword evidence="3 5" id="KW-0807">Transducer</keyword>
<evidence type="ECO:0000313" key="10">
    <source>
        <dbReference type="Proteomes" id="UP001235712"/>
    </source>
</evidence>
<evidence type="ECO:0000313" key="9">
    <source>
        <dbReference type="EMBL" id="MDP9825850.1"/>
    </source>
</evidence>
<organism evidence="9 10">
    <name type="scientific">Kineosporia succinea</name>
    <dbReference type="NCBI Taxonomy" id="84632"/>
    <lineage>
        <taxon>Bacteria</taxon>
        <taxon>Bacillati</taxon>
        <taxon>Actinomycetota</taxon>
        <taxon>Actinomycetes</taxon>
        <taxon>Kineosporiales</taxon>
        <taxon>Kineosporiaceae</taxon>
        <taxon>Kineosporia</taxon>
    </lineage>
</organism>
<dbReference type="Pfam" id="PF00015">
    <property type="entry name" value="MCPsignal"/>
    <property type="match status" value="1"/>
</dbReference>
<evidence type="ECO:0000259" key="8">
    <source>
        <dbReference type="PROSITE" id="PS50885"/>
    </source>
</evidence>
<comment type="caution">
    <text evidence="9">The sequence shown here is derived from an EMBL/GenBank/DDBJ whole genome shotgun (WGS) entry which is preliminary data.</text>
</comment>
<dbReference type="SMART" id="SM00283">
    <property type="entry name" value="MA"/>
    <property type="match status" value="1"/>
</dbReference>
<evidence type="ECO:0000256" key="4">
    <source>
        <dbReference type="ARBA" id="ARBA00029447"/>
    </source>
</evidence>
<feature type="transmembrane region" description="Helical" evidence="6">
    <location>
        <begin position="221"/>
        <end position="242"/>
    </location>
</feature>
<evidence type="ECO:0000256" key="1">
    <source>
        <dbReference type="ARBA" id="ARBA00022692"/>
    </source>
</evidence>
<reference evidence="9 10" key="1">
    <citation type="submission" date="2023-07" db="EMBL/GenBank/DDBJ databases">
        <title>Sequencing the genomes of 1000 actinobacteria strains.</title>
        <authorList>
            <person name="Klenk H.-P."/>
        </authorList>
    </citation>
    <scope>NUCLEOTIDE SEQUENCE [LARGE SCALE GENOMIC DNA]</scope>
    <source>
        <strain evidence="9 10">DSM 44388</strain>
    </source>
</reference>
<dbReference type="InterPro" id="IPR003660">
    <property type="entry name" value="HAMP_dom"/>
</dbReference>
<feature type="transmembrane region" description="Helical" evidence="6">
    <location>
        <begin position="32"/>
        <end position="52"/>
    </location>
</feature>
<dbReference type="InterPro" id="IPR004089">
    <property type="entry name" value="MCPsignal_dom"/>
</dbReference>
<sequence>MTAASDIFTSRTVAGTPTGRSTPLRFVADLRIGAKILILAGVAVVLTALVGLTGQTAVSSVQKTGESIVNDTAEASTLILGTRSDYSAFRRYVYTTAMAQNAEGRDKALENAKGNYDDALAAWKQLGTMPLSASDLDTLNNKLIPAAEQSWQLWEQQLQPTASNLNLNIRQLDAYTAKANAEFDPIADVVRDQIAAIVNNLDQTMSDQVTQSASDAHGAVFRIWAITIVGALVLFGLGLFIARMVSGPVNRLRDALVSLAEGDLTSTADVNSRDEVGQMARALNDASVSLRSAMIQINGTSGTLSDSSRSLGSIAGQISSNADATSHQASSLAGTATEVSGNVQTVAAGTEEMEASIREIASSSAEAVRVAASAVNEAVTARATVAKLGDSSVEIGNVVKAITSIAEQTNLLALNATIEAARAGEAGKGFAVVAEEVKQLAQETARATEDISRRVETIQGDTQEAVDAIARISQTIEDVNSYQTTIASAVEEQTATTSEISRSITEAAAGSASIASSVDSVAHAAQASSDSISQAEQAAGELAGLSAELRQLVSRFRL</sequence>
<keyword evidence="6" id="KW-0472">Membrane</keyword>
<comment type="similarity">
    <text evidence="4">Belongs to the methyl-accepting chemotaxis (MCP) protein family.</text>
</comment>
<evidence type="ECO:0000256" key="2">
    <source>
        <dbReference type="ARBA" id="ARBA00022989"/>
    </source>
</evidence>
<dbReference type="Gene3D" id="1.10.287.950">
    <property type="entry name" value="Methyl-accepting chemotaxis protein"/>
    <property type="match status" value="1"/>
</dbReference>
<dbReference type="InterPro" id="IPR024478">
    <property type="entry name" value="HlyB_4HB_MCP"/>
</dbReference>
<dbReference type="Proteomes" id="UP001235712">
    <property type="component" value="Unassembled WGS sequence"/>
</dbReference>
<evidence type="ECO:0000256" key="5">
    <source>
        <dbReference type="PROSITE-ProRule" id="PRU00284"/>
    </source>
</evidence>
<dbReference type="SMART" id="SM00304">
    <property type="entry name" value="HAMP"/>
    <property type="match status" value="1"/>
</dbReference>
<keyword evidence="1 6" id="KW-0812">Transmembrane</keyword>
<dbReference type="CDD" id="cd06225">
    <property type="entry name" value="HAMP"/>
    <property type="match status" value="1"/>
</dbReference>
<dbReference type="PANTHER" id="PTHR32089">
    <property type="entry name" value="METHYL-ACCEPTING CHEMOTAXIS PROTEIN MCPB"/>
    <property type="match status" value="1"/>
</dbReference>
<evidence type="ECO:0000259" key="7">
    <source>
        <dbReference type="PROSITE" id="PS50111"/>
    </source>
</evidence>
<dbReference type="PROSITE" id="PS50111">
    <property type="entry name" value="CHEMOTAXIS_TRANSDUC_2"/>
    <property type="match status" value="1"/>
</dbReference>
<protein>
    <submittedName>
        <fullName evidence="9">Methyl-accepting chemotaxis protein</fullName>
    </submittedName>
</protein>